<dbReference type="GO" id="GO:0004557">
    <property type="term" value="F:alpha-galactosidase activity"/>
    <property type="evidence" value="ECO:0007669"/>
    <property type="project" value="UniProtKB-EC"/>
</dbReference>
<dbReference type="CDD" id="cd14792">
    <property type="entry name" value="GH27"/>
    <property type="match status" value="1"/>
</dbReference>
<dbReference type="InterPro" id="IPR000254">
    <property type="entry name" value="CBD"/>
</dbReference>
<dbReference type="Proteomes" id="UP000703269">
    <property type="component" value="Unassembled WGS sequence"/>
</dbReference>
<dbReference type="Pfam" id="PF00734">
    <property type="entry name" value="CBM_1"/>
    <property type="match status" value="1"/>
</dbReference>
<keyword evidence="8 9" id="KW-0326">Glycosidase</keyword>
<evidence type="ECO:0000256" key="10">
    <source>
        <dbReference type="SAM" id="MobiDB-lite"/>
    </source>
</evidence>
<keyword evidence="14" id="KW-1185">Reference proteome</keyword>
<comment type="catalytic activity">
    <reaction evidence="1 9">
        <text>Hydrolysis of terminal, non-reducing alpha-D-galactose residues in alpha-D-galactosides, including galactose oligosaccharides, galactomannans and galactolipids.</text>
        <dbReference type="EC" id="3.2.1.22"/>
    </reaction>
</comment>
<dbReference type="PRINTS" id="PR00740">
    <property type="entry name" value="GLHYDRLASE27"/>
</dbReference>
<dbReference type="GO" id="GO:0030248">
    <property type="term" value="F:cellulose binding"/>
    <property type="evidence" value="ECO:0007669"/>
    <property type="project" value="InterPro"/>
</dbReference>
<keyword evidence="9" id="KW-1015">Disulfide bond</keyword>
<gene>
    <name evidence="13" type="ORF">PsYK624_128370</name>
</gene>
<feature type="domain" description="CBM1" evidence="12">
    <location>
        <begin position="18"/>
        <end position="54"/>
    </location>
</feature>
<feature type="region of interest" description="Disordered" evidence="10">
    <location>
        <begin position="59"/>
        <end position="98"/>
    </location>
</feature>
<dbReference type="InterPro" id="IPR000111">
    <property type="entry name" value="Glyco_hydro_27/36_CS"/>
</dbReference>
<dbReference type="EMBL" id="BPQB01000062">
    <property type="protein sequence ID" value="GJE96637.1"/>
    <property type="molecule type" value="Genomic_DNA"/>
</dbReference>
<evidence type="ECO:0000256" key="7">
    <source>
        <dbReference type="ARBA" id="ARBA00023180"/>
    </source>
</evidence>
<dbReference type="PROSITE" id="PS00512">
    <property type="entry name" value="ALPHA_GALACTOSIDASE"/>
    <property type="match status" value="1"/>
</dbReference>
<evidence type="ECO:0000256" key="3">
    <source>
        <dbReference type="ARBA" id="ARBA00009743"/>
    </source>
</evidence>
<dbReference type="InterPro" id="IPR017853">
    <property type="entry name" value="GH"/>
</dbReference>
<dbReference type="SUPFAM" id="SSF51011">
    <property type="entry name" value="Glycosyl hydrolase domain"/>
    <property type="match status" value="1"/>
</dbReference>
<reference evidence="13 14" key="1">
    <citation type="submission" date="2021-08" db="EMBL/GenBank/DDBJ databases">
        <title>Draft Genome Sequence of Phanerochaete sordida strain YK-624.</title>
        <authorList>
            <person name="Mori T."/>
            <person name="Dohra H."/>
            <person name="Suzuki T."/>
            <person name="Kawagishi H."/>
            <person name="Hirai H."/>
        </authorList>
    </citation>
    <scope>NUCLEOTIDE SEQUENCE [LARGE SCALE GENOMIC DNA]</scope>
    <source>
        <strain evidence="13 14">YK-624</strain>
    </source>
</reference>
<keyword evidence="6 9" id="KW-0378">Hydrolase</keyword>
<accession>A0A9P3GJG2</accession>
<dbReference type="InterPro" id="IPR041233">
    <property type="entry name" value="Melibiase_C"/>
</dbReference>
<evidence type="ECO:0000256" key="11">
    <source>
        <dbReference type="SAM" id="SignalP"/>
    </source>
</evidence>
<dbReference type="Pfam" id="PF17801">
    <property type="entry name" value="Melibiase_C"/>
    <property type="match status" value="1"/>
</dbReference>
<dbReference type="PANTHER" id="PTHR11452:SF61">
    <property type="entry name" value="ALPHA-GALACTOSIDASE B-RELATED"/>
    <property type="match status" value="1"/>
</dbReference>
<evidence type="ECO:0000259" key="12">
    <source>
        <dbReference type="PROSITE" id="PS51164"/>
    </source>
</evidence>
<comment type="caution">
    <text evidence="13">The sequence shown here is derived from an EMBL/GenBank/DDBJ whole genome shotgun (WGS) entry which is preliminary data.</text>
</comment>
<dbReference type="PROSITE" id="PS00562">
    <property type="entry name" value="CBM1_1"/>
    <property type="match status" value="1"/>
</dbReference>
<dbReference type="InterPro" id="IPR013780">
    <property type="entry name" value="Glyco_hydro_b"/>
</dbReference>
<comment type="subcellular location">
    <subcellularLocation>
        <location evidence="2">Secreted</location>
    </subcellularLocation>
</comment>
<dbReference type="OrthoDB" id="5795902at2759"/>
<dbReference type="InterPro" id="IPR002241">
    <property type="entry name" value="Glyco_hydro_27"/>
</dbReference>
<dbReference type="GO" id="GO:0005576">
    <property type="term" value="C:extracellular region"/>
    <property type="evidence" value="ECO:0007669"/>
    <property type="project" value="UniProtKB-SubCell"/>
</dbReference>
<dbReference type="Pfam" id="PF16499">
    <property type="entry name" value="Melibiase_2"/>
    <property type="match status" value="1"/>
</dbReference>
<dbReference type="SUPFAM" id="SSF51445">
    <property type="entry name" value="(Trans)glycosidases"/>
    <property type="match status" value="1"/>
</dbReference>
<sequence>MLVTGCLLLASFVGGAYAQSQPWAQCGGAGWTGSTACTAGWVCTYQNDYYSQCLQASSSATSRSSSPSSVSTTSSRSSSTVSSTTSTHSSSSASSSSTATLTGIAGTAPTVGPSQDTGKLPALGWNAWNAYGCGISNDIIYAAASDIVSLGLQAAGYEYVNIDDCWAEMKRDPTTQQIIPDPTKFPNGISGLATQIHALGLKVGIYSDAGTATCAGFPGSLGYENIDAATFTEWGIDYLKYDNCNVPGNWSDTYPPPGNDYYNSNSAIRYRQMTAALAAQSRPVQFSLCIWGAANVWQWGSRVGHSWRMSGDSSASWSYITEILTTNAQYLDYVDFYSHNDMDMMEIGNGDLTIQEQRTHFAAWCFMKSPILLGTDLSKLNSTQLAIVTNPELLAFHQDATIGAPAKPFAPTANGTTTTNPPEFYAGTSTKGTHVFIINTASSTATMGFTFSLVPGLAAGSKYVVHDMWAGKDLGTFSGSYSASIAAHDTAAFLVTPA</sequence>
<evidence type="ECO:0000256" key="8">
    <source>
        <dbReference type="ARBA" id="ARBA00023295"/>
    </source>
</evidence>
<keyword evidence="4" id="KW-0964">Secreted</keyword>
<dbReference type="InterPro" id="IPR013785">
    <property type="entry name" value="Aldolase_TIM"/>
</dbReference>
<dbReference type="SMART" id="SM00236">
    <property type="entry name" value="fCBD"/>
    <property type="match status" value="1"/>
</dbReference>
<evidence type="ECO:0000256" key="2">
    <source>
        <dbReference type="ARBA" id="ARBA00004613"/>
    </source>
</evidence>
<evidence type="ECO:0000313" key="14">
    <source>
        <dbReference type="Proteomes" id="UP000703269"/>
    </source>
</evidence>
<proteinExistence type="inferred from homology"/>
<evidence type="ECO:0000256" key="4">
    <source>
        <dbReference type="ARBA" id="ARBA00022525"/>
    </source>
</evidence>
<name>A0A9P3GJG2_9APHY</name>
<dbReference type="SUPFAM" id="SSF57180">
    <property type="entry name" value="Cellulose-binding domain"/>
    <property type="match status" value="1"/>
</dbReference>
<keyword evidence="5 11" id="KW-0732">Signal</keyword>
<keyword evidence="7" id="KW-0325">Glycoprotein</keyword>
<evidence type="ECO:0000256" key="6">
    <source>
        <dbReference type="ARBA" id="ARBA00022801"/>
    </source>
</evidence>
<feature type="signal peptide" evidence="11">
    <location>
        <begin position="1"/>
        <end position="18"/>
    </location>
</feature>
<evidence type="ECO:0000256" key="1">
    <source>
        <dbReference type="ARBA" id="ARBA00001255"/>
    </source>
</evidence>
<dbReference type="InterPro" id="IPR035971">
    <property type="entry name" value="CBD_sf"/>
</dbReference>
<comment type="similarity">
    <text evidence="3 9">Belongs to the glycosyl hydrolase 27 family.</text>
</comment>
<dbReference type="PANTHER" id="PTHR11452">
    <property type="entry name" value="ALPHA-GALACTOSIDASE/ALPHA-N-ACETYLGALACTOSAMINIDASE"/>
    <property type="match status" value="1"/>
</dbReference>
<dbReference type="GO" id="GO:0005975">
    <property type="term" value="P:carbohydrate metabolic process"/>
    <property type="evidence" value="ECO:0007669"/>
    <property type="project" value="InterPro"/>
</dbReference>
<feature type="chain" id="PRO_5040270437" description="Alpha-galactosidase" evidence="11">
    <location>
        <begin position="19"/>
        <end position="498"/>
    </location>
</feature>
<dbReference type="AlphaFoldDB" id="A0A9P3GJG2"/>
<dbReference type="PROSITE" id="PS51164">
    <property type="entry name" value="CBM1_2"/>
    <property type="match status" value="1"/>
</dbReference>
<dbReference type="FunFam" id="3.20.20.70:FF:000197">
    <property type="entry name" value="Alpha-galactosidase"/>
    <property type="match status" value="1"/>
</dbReference>
<evidence type="ECO:0000313" key="13">
    <source>
        <dbReference type="EMBL" id="GJE96637.1"/>
    </source>
</evidence>
<dbReference type="Gene3D" id="2.60.40.1180">
    <property type="entry name" value="Golgi alpha-mannosidase II"/>
    <property type="match status" value="1"/>
</dbReference>
<dbReference type="Gene3D" id="3.20.20.70">
    <property type="entry name" value="Aldolase class I"/>
    <property type="match status" value="1"/>
</dbReference>
<evidence type="ECO:0000256" key="9">
    <source>
        <dbReference type="RuleBase" id="RU361168"/>
    </source>
</evidence>
<dbReference type="EC" id="3.2.1.22" evidence="9"/>
<organism evidence="13 14">
    <name type="scientific">Phanerochaete sordida</name>
    <dbReference type="NCBI Taxonomy" id="48140"/>
    <lineage>
        <taxon>Eukaryota</taxon>
        <taxon>Fungi</taxon>
        <taxon>Dikarya</taxon>
        <taxon>Basidiomycota</taxon>
        <taxon>Agaricomycotina</taxon>
        <taxon>Agaricomycetes</taxon>
        <taxon>Polyporales</taxon>
        <taxon>Phanerochaetaceae</taxon>
        <taxon>Phanerochaete</taxon>
    </lineage>
</organism>
<evidence type="ECO:0000256" key="5">
    <source>
        <dbReference type="ARBA" id="ARBA00022729"/>
    </source>
</evidence>
<protein>
    <recommendedName>
        <fullName evidence="9">Alpha-galactosidase</fullName>
        <ecNumber evidence="9">3.2.1.22</ecNumber>
    </recommendedName>
    <alternativeName>
        <fullName evidence="9">Melibiase</fullName>
    </alternativeName>
</protein>